<dbReference type="InterPro" id="IPR034084">
    <property type="entry name" value="Thermitase-like_dom"/>
</dbReference>
<keyword evidence="11" id="KW-1185">Reference proteome</keyword>
<dbReference type="SUPFAM" id="SSF52743">
    <property type="entry name" value="Subtilisin-like"/>
    <property type="match status" value="1"/>
</dbReference>
<feature type="active site" description="Charge relay system" evidence="7">
    <location>
        <position position="185"/>
    </location>
</feature>
<dbReference type="InterPro" id="IPR000209">
    <property type="entry name" value="Peptidase_S8/S53_dom"/>
</dbReference>
<dbReference type="PANTHER" id="PTHR43806:SF11">
    <property type="entry name" value="CEREVISIN-RELATED"/>
    <property type="match status" value="1"/>
</dbReference>
<dbReference type="InterPro" id="IPR023827">
    <property type="entry name" value="Peptidase_S8_Asp-AS"/>
</dbReference>
<sequence>MTTLMQRLCVLTLLAGFILLPAAHAASRSDSAEDNQRVLVGFDNRIGSAPMQRTALPLPEGVSDTALVATCDHLTIQEFSVDDVDRFVTDLASRKNVAFIEPDYPVSACSPAPYVPDDPMYAYQWSLEIIGADDAWSMEQGNSNITIAIVDTGIDYRHADLAGNYRSGGYDWVNDDADPLDDNGHGTHCAGIAAAVMDNDRGIAGVAQVGIMAEKVLNAQGGGYISNVAKGIIHAADSGADIISLSLGGEYFSQTQKEACDYAWSKGCIIVAASGNGGGAEILYPAAYDSVIAIGSIGKTSALSSFSNQGSAQELVAPGERILATLPGDTYGYMSGTSMACPHVAGVAALVLSRYPAMTNENVRTVLAGTADDLGQDGRDSSYGFGRVDAEEAVWASPTSFTIETRPVPAVISASMGGSPGWGEAMTITLTAENAWIVSNATIDLSDVGGSAASPMTNTGDGVWSTDVSAALPSPFMNGTYQSRNLVVTITTIRGTVNTTTIPVTVIRNGDVNEDGTVTIADAAYLARHLLGVPGYENMTKPAGDVSGDGRITMYDALFIARHITGQQEFAELR</sequence>
<accession>A0ABT8M8Q8</accession>
<dbReference type="CDD" id="cd07484">
    <property type="entry name" value="Peptidases_S8_Thermitase_like"/>
    <property type="match status" value="1"/>
</dbReference>
<keyword evidence="5 7" id="KW-0378">Hydrolase</keyword>
<reference evidence="10" key="1">
    <citation type="submission" date="2019-05" db="EMBL/GenBank/DDBJ databases">
        <title>Methanoculleus sp. FWC-SCC1, a methanogenic archaeon isolated from deep marine cold seep.</title>
        <authorList>
            <person name="Chen Y.-W."/>
            <person name="Chen S.-C."/>
            <person name="Teng N.-H."/>
            <person name="Lai M.-C."/>
        </authorList>
    </citation>
    <scope>NUCLEOTIDE SEQUENCE</scope>
    <source>
        <strain evidence="10">FWC-SCC1</strain>
    </source>
</reference>
<dbReference type="PROSITE" id="PS00138">
    <property type="entry name" value="SUBTILASE_SER"/>
    <property type="match status" value="1"/>
</dbReference>
<dbReference type="SUPFAM" id="SSF63446">
    <property type="entry name" value="Type I dockerin domain"/>
    <property type="match status" value="1"/>
</dbReference>
<dbReference type="Pfam" id="PF00082">
    <property type="entry name" value="Peptidase_S8"/>
    <property type="match status" value="1"/>
</dbReference>
<evidence type="ECO:0000256" key="3">
    <source>
        <dbReference type="ARBA" id="ARBA00022525"/>
    </source>
</evidence>
<comment type="subcellular location">
    <subcellularLocation>
        <location evidence="1">Secreted</location>
    </subcellularLocation>
</comment>
<comment type="caution">
    <text evidence="10">The sequence shown here is derived from an EMBL/GenBank/DDBJ whole genome shotgun (WGS) entry which is preliminary data.</text>
</comment>
<evidence type="ECO:0000256" key="8">
    <source>
        <dbReference type="RuleBase" id="RU003355"/>
    </source>
</evidence>
<dbReference type="InterPro" id="IPR050131">
    <property type="entry name" value="Peptidase_S8_subtilisin-like"/>
</dbReference>
<dbReference type="RefSeq" id="WP_301663397.1">
    <property type="nucleotide sequence ID" value="NZ_VCYH01000003.1"/>
</dbReference>
<gene>
    <name evidence="10" type="ORF">FGU65_05240</name>
</gene>
<evidence type="ECO:0000313" key="10">
    <source>
        <dbReference type="EMBL" id="MDN7024301.1"/>
    </source>
</evidence>
<dbReference type="InterPro" id="IPR015500">
    <property type="entry name" value="Peptidase_S8_subtilisin-rel"/>
</dbReference>
<dbReference type="Gene3D" id="3.40.50.200">
    <property type="entry name" value="Peptidase S8/S53 domain"/>
    <property type="match status" value="1"/>
</dbReference>
<organism evidence="10 11">
    <name type="scientific">Methanoculleus frigidifontis</name>
    <dbReference type="NCBI Taxonomy" id="2584085"/>
    <lineage>
        <taxon>Archaea</taxon>
        <taxon>Methanobacteriati</taxon>
        <taxon>Methanobacteriota</taxon>
        <taxon>Stenosarchaea group</taxon>
        <taxon>Methanomicrobia</taxon>
        <taxon>Methanomicrobiales</taxon>
        <taxon>Methanomicrobiaceae</taxon>
        <taxon>Methanoculleus</taxon>
    </lineage>
</organism>
<dbReference type="InterPro" id="IPR002105">
    <property type="entry name" value="Dockerin_1_rpt"/>
</dbReference>
<feature type="domain" description="Dockerin" evidence="9">
    <location>
        <begin position="505"/>
        <end position="572"/>
    </location>
</feature>
<dbReference type="InterPro" id="IPR022398">
    <property type="entry name" value="Peptidase_S8_His-AS"/>
</dbReference>
<evidence type="ECO:0000256" key="7">
    <source>
        <dbReference type="PROSITE-ProRule" id="PRU01240"/>
    </source>
</evidence>
<dbReference type="PRINTS" id="PR00723">
    <property type="entry name" value="SUBTILISIN"/>
</dbReference>
<feature type="active site" description="Charge relay system" evidence="7">
    <location>
        <position position="338"/>
    </location>
</feature>
<evidence type="ECO:0000256" key="2">
    <source>
        <dbReference type="ARBA" id="ARBA00011073"/>
    </source>
</evidence>
<keyword evidence="4 7" id="KW-0645">Protease</keyword>
<keyword evidence="3" id="KW-0964">Secreted</keyword>
<feature type="active site" description="Charge relay system" evidence="7">
    <location>
        <position position="151"/>
    </location>
</feature>
<dbReference type="PANTHER" id="PTHR43806">
    <property type="entry name" value="PEPTIDASE S8"/>
    <property type="match status" value="1"/>
</dbReference>
<name>A0ABT8M8Q8_9EURY</name>
<evidence type="ECO:0000256" key="1">
    <source>
        <dbReference type="ARBA" id="ARBA00004613"/>
    </source>
</evidence>
<evidence type="ECO:0000256" key="4">
    <source>
        <dbReference type="ARBA" id="ARBA00022670"/>
    </source>
</evidence>
<dbReference type="PROSITE" id="PS00136">
    <property type="entry name" value="SUBTILASE_ASP"/>
    <property type="match status" value="1"/>
</dbReference>
<keyword evidence="6 7" id="KW-0720">Serine protease</keyword>
<proteinExistence type="inferred from homology"/>
<dbReference type="Pfam" id="PF00404">
    <property type="entry name" value="Dockerin_1"/>
    <property type="match status" value="1"/>
</dbReference>
<dbReference type="Proteomes" id="UP001168338">
    <property type="component" value="Unassembled WGS sequence"/>
</dbReference>
<dbReference type="InterPro" id="IPR036439">
    <property type="entry name" value="Dockerin_dom_sf"/>
</dbReference>
<comment type="similarity">
    <text evidence="2 7 8">Belongs to the peptidase S8 family.</text>
</comment>
<dbReference type="CDD" id="cd14256">
    <property type="entry name" value="Dockerin_I"/>
    <property type="match status" value="1"/>
</dbReference>
<dbReference type="PROSITE" id="PS00137">
    <property type="entry name" value="SUBTILASE_HIS"/>
    <property type="match status" value="1"/>
</dbReference>
<dbReference type="EMBL" id="VCYH01000003">
    <property type="protein sequence ID" value="MDN7024301.1"/>
    <property type="molecule type" value="Genomic_DNA"/>
</dbReference>
<evidence type="ECO:0000259" key="9">
    <source>
        <dbReference type="PROSITE" id="PS51766"/>
    </source>
</evidence>
<evidence type="ECO:0000256" key="5">
    <source>
        <dbReference type="ARBA" id="ARBA00022801"/>
    </source>
</evidence>
<dbReference type="InterPro" id="IPR023828">
    <property type="entry name" value="Peptidase_S8_Ser-AS"/>
</dbReference>
<evidence type="ECO:0000256" key="6">
    <source>
        <dbReference type="ARBA" id="ARBA00022825"/>
    </source>
</evidence>
<protein>
    <recommendedName>
        <fullName evidence="9">Dockerin domain-containing protein</fullName>
    </recommendedName>
</protein>
<dbReference type="PROSITE" id="PS51892">
    <property type="entry name" value="SUBTILASE"/>
    <property type="match status" value="1"/>
</dbReference>
<evidence type="ECO:0000313" key="11">
    <source>
        <dbReference type="Proteomes" id="UP001168338"/>
    </source>
</evidence>
<dbReference type="InterPro" id="IPR036852">
    <property type="entry name" value="Peptidase_S8/S53_dom_sf"/>
</dbReference>
<dbReference type="InterPro" id="IPR016134">
    <property type="entry name" value="Dockerin_dom"/>
</dbReference>
<dbReference type="Gene3D" id="1.10.1330.10">
    <property type="entry name" value="Dockerin domain"/>
    <property type="match status" value="1"/>
</dbReference>
<dbReference type="PROSITE" id="PS51766">
    <property type="entry name" value="DOCKERIN"/>
    <property type="match status" value="1"/>
</dbReference>